<accession>A0A2A9NWD5</accession>
<evidence type="ECO:0000313" key="3">
    <source>
        <dbReference type="Proteomes" id="UP000242287"/>
    </source>
</evidence>
<feature type="compositionally biased region" description="Polar residues" evidence="1">
    <location>
        <begin position="57"/>
        <end position="70"/>
    </location>
</feature>
<feature type="region of interest" description="Disordered" evidence="1">
    <location>
        <begin position="1"/>
        <end position="135"/>
    </location>
</feature>
<dbReference type="Proteomes" id="UP000242287">
    <property type="component" value="Unassembled WGS sequence"/>
</dbReference>
<organism evidence="2 3">
    <name type="scientific">Amanita thiersii Skay4041</name>
    <dbReference type="NCBI Taxonomy" id="703135"/>
    <lineage>
        <taxon>Eukaryota</taxon>
        <taxon>Fungi</taxon>
        <taxon>Dikarya</taxon>
        <taxon>Basidiomycota</taxon>
        <taxon>Agaricomycotina</taxon>
        <taxon>Agaricomycetes</taxon>
        <taxon>Agaricomycetidae</taxon>
        <taxon>Agaricales</taxon>
        <taxon>Pluteineae</taxon>
        <taxon>Amanitaceae</taxon>
        <taxon>Amanita</taxon>
    </lineage>
</organism>
<feature type="compositionally biased region" description="Basic residues" evidence="1">
    <location>
        <begin position="117"/>
        <end position="126"/>
    </location>
</feature>
<dbReference type="EMBL" id="KZ301982">
    <property type="protein sequence ID" value="PFH52023.1"/>
    <property type="molecule type" value="Genomic_DNA"/>
</dbReference>
<feature type="compositionally biased region" description="Polar residues" evidence="1">
    <location>
        <begin position="26"/>
        <end position="44"/>
    </location>
</feature>
<gene>
    <name evidence="2" type="ORF">AMATHDRAFT_141102</name>
</gene>
<dbReference type="AlphaFoldDB" id="A0A2A9NWD5"/>
<dbReference type="STRING" id="703135.A0A2A9NWD5"/>
<keyword evidence="3" id="KW-1185">Reference proteome</keyword>
<sequence length="149" mass="16142">MNANAPLAGDNPAARFRALLSRVPTGRTSPPRNASPPSLHSPATPSDLLESDLETPDISTIPQHSASSLSIARESLRSIFMRARRDPGGTPQKNKTPRATRRSSFDTSDADVASRTIRSKWKGKRKSLSDEEDIQSSSFLFPSLSVSVL</sequence>
<reference evidence="2 3" key="1">
    <citation type="submission" date="2014-02" db="EMBL/GenBank/DDBJ databases">
        <title>Transposable element dynamics among asymbiotic and ectomycorrhizal Amanita fungi.</title>
        <authorList>
            <consortium name="DOE Joint Genome Institute"/>
            <person name="Hess J."/>
            <person name="Skrede I."/>
            <person name="Wolfe B."/>
            <person name="LaButti K."/>
            <person name="Ohm R.A."/>
            <person name="Grigoriev I.V."/>
            <person name="Pringle A."/>
        </authorList>
    </citation>
    <scope>NUCLEOTIDE SEQUENCE [LARGE SCALE GENOMIC DNA]</scope>
    <source>
        <strain evidence="2 3">SKay4041</strain>
    </source>
</reference>
<dbReference type="OrthoDB" id="3230534at2759"/>
<evidence type="ECO:0000256" key="1">
    <source>
        <dbReference type="SAM" id="MobiDB-lite"/>
    </source>
</evidence>
<name>A0A2A9NWD5_9AGAR</name>
<evidence type="ECO:0000313" key="2">
    <source>
        <dbReference type="EMBL" id="PFH52023.1"/>
    </source>
</evidence>
<protein>
    <submittedName>
        <fullName evidence="2">Uncharacterized protein</fullName>
    </submittedName>
</protein>
<proteinExistence type="predicted"/>